<dbReference type="Proteomes" id="UP000612501">
    <property type="component" value="Segment"/>
</dbReference>
<organism evidence="1 2">
    <name type="scientific">Rhizobium phage RHph_Y17</name>
    <dbReference type="NCBI Taxonomy" id="2509771"/>
    <lineage>
        <taxon>Viruses</taxon>
        <taxon>Duplodnaviria</taxon>
        <taxon>Heunggongvirae</taxon>
        <taxon>Uroviricota</taxon>
        <taxon>Caudoviricetes</taxon>
        <taxon>Kleczkowskavirus</taxon>
        <taxon>Kleczkowskavirus RHEph4</taxon>
    </lineage>
</organism>
<accession>A0A7S5QWW9</accession>
<proteinExistence type="predicted"/>
<gene>
    <name evidence="1" type="ORF">EVB51_029</name>
</gene>
<protein>
    <submittedName>
        <fullName evidence="1">Putative morphogenesis protein</fullName>
    </submittedName>
</protein>
<name>A0A7S5QWW9_9CAUD</name>
<evidence type="ECO:0000313" key="1">
    <source>
        <dbReference type="EMBL" id="QIG67646.1"/>
    </source>
</evidence>
<reference evidence="1" key="1">
    <citation type="submission" date="2020-01" db="EMBL/GenBank/DDBJ databases">
        <title>Patterns of diversity and host range of bacteriophage communities associated with bean-nodulatin bacteria.</title>
        <authorList>
            <person name="Vann Cauwenberghe J."/>
            <person name="Santamaria R.I."/>
            <person name="Bustos P."/>
            <person name="Juarez S."/>
            <person name="Gonzalez V."/>
        </authorList>
    </citation>
    <scope>NUCLEOTIDE SEQUENCE</scope>
</reference>
<evidence type="ECO:0000313" key="2">
    <source>
        <dbReference type="Proteomes" id="UP000612501"/>
    </source>
</evidence>
<sequence length="157" mass="16969">MALTLRVQRKTKRKLKPLSALAGPRTVKVGFPASKSSKSNIEKAVWNEFGTRGGASGGGWGGPIPERPFMRNSVRDNRLKYRNALRVSASKLVLGETSLTIVLSKLGILASDDIRMEIDALKSPPNSPVTIERKGSSNPLIDTGAMRQAVTWAIENG</sequence>
<dbReference type="EMBL" id="MN988482">
    <property type="protein sequence ID" value="QIG67646.1"/>
    <property type="molecule type" value="Genomic_DNA"/>
</dbReference>